<dbReference type="InterPro" id="IPR036875">
    <property type="entry name" value="Znf_CCHC_sf"/>
</dbReference>
<dbReference type="InterPro" id="IPR001584">
    <property type="entry name" value="Integrase_cat-core"/>
</dbReference>
<organism evidence="9 10">
    <name type="scientific">Lolium multiflorum</name>
    <name type="common">Italian ryegrass</name>
    <name type="synonym">Lolium perenne subsp. multiflorum</name>
    <dbReference type="NCBI Taxonomy" id="4521"/>
    <lineage>
        <taxon>Eukaryota</taxon>
        <taxon>Viridiplantae</taxon>
        <taxon>Streptophyta</taxon>
        <taxon>Embryophyta</taxon>
        <taxon>Tracheophyta</taxon>
        <taxon>Spermatophyta</taxon>
        <taxon>Magnoliopsida</taxon>
        <taxon>Liliopsida</taxon>
        <taxon>Poales</taxon>
        <taxon>Poaceae</taxon>
        <taxon>BOP clade</taxon>
        <taxon>Pooideae</taxon>
        <taxon>Poodae</taxon>
        <taxon>Poeae</taxon>
        <taxon>Poeae Chloroplast Group 2 (Poeae type)</taxon>
        <taxon>Loliodinae</taxon>
        <taxon>Loliinae</taxon>
        <taxon>Lolium</taxon>
    </lineage>
</organism>
<gene>
    <name evidence="9" type="ORF">QYE76_029500</name>
</gene>
<evidence type="ECO:0000256" key="6">
    <source>
        <dbReference type="SAM" id="MobiDB-lite"/>
    </source>
</evidence>
<feature type="compositionally biased region" description="Basic residues" evidence="6">
    <location>
        <begin position="583"/>
        <end position="596"/>
    </location>
</feature>
<evidence type="ECO:0000313" key="9">
    <source>
        <dbReference type="EMBL" id="KAK1605827.1"/>
    </source>
</evidence>
<keyword evidence="3" id="KW-0064">Aspartyl protease</keyword>
<dbReference type="InterPro" id="IPR057670">
    <property type="entry name" value="SH3_retrovirus"/>
</dbReference>
<feature type="region of interest" description="Disordered" evidence="6">
    <location>
        <begin position="2394"/>
        <end position="2437"/>
    </location>
</feature>
<dbReference type="GO" id="GO:0003676">
    <property type="term" value="F:nucleic acid binding"/>
    <property type="evidence" value="ECO:0007669"/>
    <property type="project" value="InterPro"/>
</dbReference>
<feature type="region of interest" description="Disordered" evidence="6">
    <location>
        <begin position="235"/>
        <end position="262"/>
    </location>
</feature>
<feature type="compositionally biased region" description="Basic and acidic residues" evidence="6">
    <location>
        <begin position="1110"/>
        <end position="1132"/>
    </location>
</feature>
<dbReference type="EMBL" id="JAUUTY010000007">
    <property type="protein sequence ID" value="KAK1605827.1"/>
    <property type="molecule type" value="Genomic_DNA"/>
</dbReference>
<dbReference type="InterPro" id="IPR054722">
    <property type="entry name" value="PolX-like_BBD"/>
</dbReference>
<dbReference type="SUPFAM" id="SSF53098">
    <property type="entry name" value="Ribonuclease H-like"/>
    <property type="match status" value="2"/>
</dbReference>
<feature type="region of interest" description="Disordered" evidence="6">
    <location>
        <begin position="185"/>
        <end position="206"/>
    </location>
</feature>
<dbReference type="GO" id="GO:0008270">
    <property type="term" value="F:zinc ion binding"/>
    <property type="evidence" value="ECO:0007669"/>
    <property type="project" value="UniProtKB-KW"/>
</dbReference>
<feature type="region of interest" description="Disordered" evidence="6">
    <location>
        <begin position="583"/>
        <end position="609"/>
    </location>
</feature>
<feature type="compositionally biased region" description="Basic residues" evidence="6">
    <location>
        <begin position="1869"/>
        <end position="1882"/>
    </location>
</feature>
<dbReference type="SUPFAM" id="SSF57756">
    <property type="entry name" value="Retrovirus zinc finger-like domains"/>
    <property type="match status" value="2"/>
</dbReference>
<dbReference type="InterPro" id="IPR001878">
    <property type="entry name" value="Znf_CCHC"/>
</dbReference>
<feature type="compositionally biased region" description="Acidic residues" evidence="6">
    <location>
        <begin position="251"/>
        <end position="262"/>
    </location>
</feature>
<feature type="region of interest" description="Disordered" evidence="6">
    <location>
        <begin position="1863"/>
        <end position="1896"/>
    </location>
</feature>
<dbReference type="Proteomes" id="UP001231189">
    <property type="component" value="Unassembled WGS sequence"/>
</dbReference>
<dbReference type="InterPro" id="IPR012337">
    <property type="entry name" value="RNaseH-like_sf"/>
</dbReference>
<proteinExistence type="predicted"/>
<keyword evidence="10" id="KW-1185">Reference proteome</keyword>
<evidence type="ECO:0000256" key="1">
    <source>
        <dbReference type="ARBA" id="ARBA00022670"/>
    </source>
</evidence>
<keyword evidence="2" id="KW-0479">Metal-binding</keyword>
<name>A0AAD8QNQ1_LOLMU</name>
<evidence type="ECO:0000259" key="7">
    <source>
        <dbReference type="PROSITE" id="PS50158"/>
    </source>
</evidence>
<evidence type="ECO:0000256" key="5">
    <source>
        <dbReference type="PROSITE-ProRule" id="PRU00047"/>
    </source>
</evidence>
<feature type="compositionally biased region" description="Low complexity" evidence="6">
    <location>
        <begin position="235"/>
        <end position="250"/>
    </location>
</feature>
<dbReference type="Gene3D" id="4.10.60.10">
    <property type="entry name" value="Zinc finger, CCHC-type"/>
    <property type="match status" value="2"/>
</dbReference>
<feature type="compositionally biased region" description="Pro residues" evidence="6">
    <location>
        <begin position="186"/>
        <end position="197"/>
    </location>
</feature>
<dbReference type="GO" id="GO:0006508">
    <property type="term" value="P:proteolysis"/>
    <property type="evidence" value="ECO:0007669"/>
    <property type="project" value="UniProtKB-KW"/>
</dbReference>
<dbReference type="Pfam" id="PF25597">
    <property type="entry name" value="SH3_retrovirus"/>
    <property type="match status" value="2"/>
</dbReference>
<comment type="caution">
    <text evidence="9">The sequence shown here is derived from an EMBL/GenBank/DDBJ whole genome shotgun (WGS) entry which is preliminary data.</text>
</comment>
<feature type="compositionally biased region" description="Basic and acidic residues" evidence="6">
    <location>
        <begin position="2415"/>
        <end position="2437"/>
    </location>
</feature>
<accession>A0AAD8QNQ1</accession>
<dbReference type="PANTHER" id="PTHR42648">
    <property type="entry name" value="TRANSPOSASE, PUTATIVE-RELATED"/>
    <property type="match status" value="1"/>
</dbReference>
<dbReference type="PROSITE" id="PS50158">
    <property type="entry name" value="ZF_CCHC"/>
    <property type="match status" value="2"/>
</dbReference>
<dbReference type="InterPro" id="IPR043502">
    <property type="entry name" value="DNA/RNA_pol_sf"/>
</dbReference>
<dbReference type="CDD" id="cd09272">
    <property type="entry name" value="RNase_HI_RT_Ty1"/>
    <property type="match status" value="2"/>
</dbReference>
<dbReference type="InterPro" id="IPR036397">
    <property type="entry name" value="RNaseH_sf"/>
</dbReference>
<evidence type="ECO:0000256" key="4">
    <source>
        <dbReference type="ARBA" id="ARBA00022801"/>
    </source>
</evidence>
<evidence type="ECO:0000259" key="8">
    <source>
        <dbReference type="PROSITE" id="PS50994"/>
    </source>
</evidence>
<dbReference type="InterPro" id="IPR013103">
    <property type="entry name" value="RVT_2"/>
</dbReference>
<feature type="region of interest" description="Disordered" evidence="6">
    <location>
        <begin position="1091"/>
        <end position="1133"/>
    </location>
</feature>
<dbReference type="Pfam" id="PF22936">
    <property type="entry name" value="Pol_BBD"/>
    <property type="match status" value="2"/>
</dbReference>
<dbReference type="InterPro" id="IPR039537">
    <property type="entry name" value="Retrotran_Ty1/copia-like"/>
</dbReference>
<dbReference type="Pfam" id="PF00098">
    <property type="entry name" value="zf-CCHC"/>
    <property type="match status" value="2"/>
</dbReference>
<feature type="domain" description="Integrase catalytic" evidence="8">
    <location>
        <begin position="844"/>
        <end position="1020"/>
    </location>
</feature>
<dbReference type="GO" id="GO:0004190">
    <property type="term" value="F:aspartic-type endopeptidase activity"/>
    <property type="evidence" value="ECO:0007669"/>
    <property type="project" value="UniProtKB-KW"/>
</dbReference>
<feature type="domain" description="CCHC-type" evidence="7">
    <location>
        <begin position="1901"/>
        <end position="1916"/>
    </location>
</feature>
<dbReference type="PANTHER" id="PTHR42648:SF27">
    <property type="entry name" value="RNA-DIRECTED DNA POLYMERASE"/>
    <property type="match status" value="1"/>
</dbReference>
<dbReference type="Pfam" id="PF13976">
    <property type="entry name" value="gag_pre-integrs"/>
    <property type="match status" value="2"/>
</dbReference>
<keyword evidence="4" id="KW-0378">Hydrolase</keyword>
<keyword evidence="1" id="KW-0645">Protease</keyword>
<sequence length="2983" mass="336904">MDADRPFLSTLTENASGTVSSGATQSDRSSAETQTCRIFAAGLRLCGRTRKVSARVSTGPAWQRVCIEGTASAVSASRLRRSRHQWRGPVLRAHWRAAAGLLCRLQWHRIPHAAALKSPQAAFVLRPHLHSQHHRRSAMGKKNDFDASGSGSKRVPLPVTVEAHAQQMVAMRRRLVRRATAWRPAQLPPVPIPPVPAREPDRSAEIRRRRRYLPPDLHADPAYAIDSQSWRGADVSSAGADASSAGADASSADDDDRDDDDDYIEVLPYRSEEVKDDSDDYVAAVFHEWQQAMAEGRNFEFPENMTDDEMAKLGVLVSENDAHVQPPLPRYATGVMPPGLSADEALRQALLESAVLEICPRGNNKSDMASPINFNQFLEKEKLKSNGSNFTDWFRHVRIFLNGGNLQYVLDAPLGDPPAETETDEVKNVYATRKTRYSQVQCAILCSLESDLQKRFEHHDPHELIKELKTIFETHAAVECYEASKHFFSCMMEEGSSISEHMLVMTGHAKKLSDLGIVIPNRLGINRVLQSLPPSYKNFVMNYNMQNMNKEFPELFGMLKAAEIEIKKEHQVLMVNKTTSFKKQGKSKGKFKKGGKKAATPPMKPKNGPKPDAECYYCKEKGHWKRNCSKYLADLKSGLVKKKKEGISDIHVIDVHFTGSRSSTWVFDTGSVAHICNSKQELKNKRQLLKDEVTMRVGNGSKVNVIAVGTLPLHLPSGLVLSLNNCYYVPALSMNIISGSCLMQDGYSFKSENNGCSIFMNNIFYGRAPQKNGLFLLDLDSSNTHIHNIDAKRIKLNDNSTYMWHCRLGHIGVKRMKKLHTDGLLESLDFESLDRCEACLMGKMTKTPFSGMMERATDLLEIIHTDVCGPMSVASRGGYRYVLTFTDDLSRYGYIYLMKHKSETFEKFKEFQSEVENQRNKKIKFLRSDRGGEYLSYEFGMHLKKCGILSQLTPPGTPQRNGVSERRNRTLLDMVRSMMSLTDLPLSFWSYALETAAFTLNRAPSKSVETTPYELWFNKKPKLSFLKVWGCEAYVKKLQPDKLEPKAEKCVFIGYPKETIGYTFYHRSEGKIFVAKNGTFLEKEFLTKESSAVPENVPVPPTPATEEANDNDHETSNETATEPRRSTRDRATPDWYDPCLNVMIVDNNDEDPATYEEAMMSPDSNKWQEAMKSEMGSMYDNKVWTLVELPDSRKAVENKWIFKRKTDADAKLKSVRILLAIAAFFDYEIWQMDVKTAFLNGDIEEELYMVQPKGFVDPKNADKVCKLQRSIYGLKQASRSWNRRFDKVIKDFGFIQCHGEACIYKKVSGSSVAFLILYVDDILLIGNDIELLSSVKGYLNNSFSMKDLGEASYILGIKIYRDRSRRLIGLSQSTYLDKILKKFRMDESKKGFLPMLPGKVLSKTQGPATAEERERMSQIPYASAVGSIMYAMLCTRPDIAHAVSLTSRYQSDPGMEHWTAVKNILKYLKRTKDMFLCYGGDQELVVTSYTDASWNTDPDDSKSQSGYVFILNGAAASSEAVWMKRFIVELGVVPSALDPLVIYCDNMGAIANAQEPRSHKRLKHIKLRYHSIREYIEDGEVKICKVHTDLNVADPLTKALPRAKHDQHQNAMGVRINKCIQRVQVSFAHADTKVALTSLACTDMVSEHVIPKDMASPINFNQFLEKEKLKSNGSNFTDWFRHVRIFLNGGNLQYVLDAPLGDPPAETETDEVKNVYATRKTRYSQVQCAILCSLEADLQKRFEHHDPHELINELKTIFETHAAVECYEASKHFFSCMMEEGSSVSEHMLAMTGHAKKLSDLGIVIPNRLGINRVLQSLPPSYKNFVMNYNMQNMNKELPELFAMLKSAEIEIKKEHQVLMVNKTTSFKKQGKSKGKNKKSGKKAATPPVKPKAGPKPDAECYYCKEKGHWKRNCSKYLADLKSGLVKKKKEGISDIHVIDVYLTGSRTSTWVFDTGSVAHICNSKQELKNKRRLLKDEVTMRVGNGSKVDVIAVGTLPLHLPSGLVLSLNNCYFVPALSMNIISGSCLMQDGYSFKSENNGCSIFMNNIFYGRAPEKNGLFLLDLDSSDTHIHNIDAKRIKLNDNSTYMWHYRLGHIGVKRMKKLHTDGLLESLDFESLDRCEACLMGKMTKTPFSGMMERATDLLEIIHTDVCGPMSVASRGGYRYVLTFTDDLSRYGYIYLMKHKSETFEKFKEFQSEVENQRNKKIKFLRSDRGGEYLSYEFGMHLKKCGILSQLTPPGTPQRNGVSERRNRTLLDMVRSMMSLTDLPLSFWSYALETAAFTLNRAPSKSVETTPYELWFNKKPKLSFLKVWGCEAYVKKLQPDKLEPKAEKCVFIGYPKETIGYTFYHRSEGKIFVAKNGTFLEKEFLTKEVTGRKVELDEIEESLLVDQSSAVPEDVPVPPTPATEEANDNDHETSNEIATEPRRSTRERATPDWYDPCLNVMIVDNNDEDPATYEEAMMSPDSNKWQEAMKSEMGSMYDNKVWTLVDLPDSRKAVENKWIFKRKTDADGNITVYKARLVAKGFRQIQGVDYDETFSPVAKLKSVRILLAIAAFFDYEIWQMDVKTAFLNGDIEEELYMVQPKGFVDPKNADKVCKLQRSIYGLKQASRSWNRRFDKVIKDFGFIQCHGEACIYKKVSGSSVAFLILYVDDILLIGNDIELLSSVKGYLNNSFSMKDLGEASYILGIKIYRDRSRRLIGLSQSTYLDKILKKFRMDESKKGFLPMLPGKVLSKTQGPATAEERERMSQIPYASAVGSIMYAMLCTRPDIAHAVSLTSRYQSDPGMEHWTAVKNILKYLKRTKDMFLCYGGDQELVVTSYTDAISWASSKQCTVAKSSTESEYIAASEASSEAVWMKRFIIELGVVPSALDPLVIYCDNMGAIANAQEPRSHKRLKHIKLRYHSIREYIEDGERLLHRRHSLIPGRLSSTAATAVSMGASTAATAATSSTSITGGTPGVPSPGWLLAVSDTGAHRARQR</sequence>
<reference evidence="9" key="1">
    <citation type="submission" date="2023-07" db="EMBL/GenBank/DDBJ databases">
        <title>A chromosome-level genome assembly of Lolium multiflorum.</title>
        <authorList>
            <person name="Chen Y."/>
            <person name="Copetti D."/>
            <person name="Kolliker R."/>
            <person name="Studer B."/>
        </authorList>
    </citation>
    <scope>NUCLEOTIDE SEQUENCE</scope>
    <source>
        <strain evidence="9">02402/16</strain>
        <tissue evidence="9">Leaf</tissue>
    </source>
</reference>
<dbReference type="InterPro" id="IPR025724">
    <property type="entry name" value="GAG-pre-integrase_dom"/>
</dbReference>
<dbReference type="Pfam" id="PF07727">
    <property type="entry name" value="RVT_2"/>
    <property type="match status" value="2"/>
</dbReference>
<keyword evidence="5" id="KW-0862">Zinc</keyword>
<dbReference type="Pfam" id="PF14223">
    <property type="entry name" value="Retrotran_gag_2"/>
    <property type="match status" value="2"/>
</dbReference>
<protein>
    <submittedName>
        <fullName evidence="9">Uncharacterized protein</fullName>
    </submittedName>
</protein>
<evidence type="ECO:0000256" key="3">
    <source>
        <dbReference type="ARBA" id="ARBA00022750"/>
    </source>
</evidence>
<dbReference type="Pfam" id="PF00665">
    <property type="entry name" value="rve"/>
    <property type="match status" value="2"/>
</dbReference>
<feature type="domain" description="Integrase catalytic" evidence="8">
    <location>
        <begin position="2130"/>
        <end position="2306"/>
    </location>
</feature>
<feature type="region of interest" description="Disordered" evidence="6">
    <location>
        <begin position="131"/>
        <end position="153"/>
    </location>
</feature>
<keyword evidence="5" id="KW-0863">Zinc-finger</keyword>
<dbReference type="Gene3D" id="3.30.420.10">
    <property type="entry name" value="Ribonuclease H-like superfamily/Ribonuclease H"/>
    <property type="match status" value="2"/>
</dbReference>
<dbReference type="PROSITE" id="PS50994">
    <property type="entry name" value="INTEGRASE"/>
    <property type="match status" value="2"/>
</dbReference>
<dbReference type="GO" id="GO:0015074">
    <property type="term" value="P:DNA integration"/>
    <property type="evidence" value="ECO:0007669"/>
    <property type="project" value="InterPro"/>
</dbReference>
<dbReference type="SUPFAM" id="SSF56672">
    <property type="entry name" value="DNA/RNA polymerases"/>
    <property type="match status" value="2"/>
</dbReference>
<evidence type="ECO:0000256" key="2">
    <source>
        <dbReference type="ARBA" id="ARBA00022723"/>
    </source>
</evidence>
<feature type="domain" description="CCHC-type" evidence="7">
    <location>
        <begin position="615"/>
        <end position="630"/>
    </location>
</feature>
<evidence type="ECO:0000313" key="10">
    <source>
        <dbReference type="Proteomes" id="UP001231189"/>
    </source>
</evidence>
<dbReference type="SMART" id="SM00343">
    <property type="entry name" value="ZnF_C2HC"/>
    <property type="match status" value="2"/>
</dbReference>